<proteinExistence type="predicted"/>
<dbReference type="RefSeq" id="WP_102244820.1">
    <property type="nucleotide sequence ID" value="NZ_CP025704.1"/>
</dbReference>
<accession>A0A2K9NVI2</accession>
<reference evidence="1 2" key="1">
    <citation type="submission" date="2018-01" db="EMBL/GenBank/DDBJ databases">
        <title>Complete genome sequence of Bacteriovorax stolpii DSM12778.</title>
        <authorList>
            <person name="Tang B."/>
            <person name="Chang J."/>
        </authorList>
    </citation>
    <scope>NUCLEOTIDE SEQUENCE [LARGE SCALE GENOMIC DNA]</scope>
    <source>
        <strain evidence="1 2">DSM 12778</strain>
    </source>
</reference>
<evidence type="ECO:0000313" key="2">
    <source>
        <dbReference type="Proteomes" id="UP000235584"/>
    </source>
</evidence>
<name>A0A2K9NVI2_BACTC</name>
<dbReference type="OrthoDB" id="508953at2"/>
<keyword evidence="2" id="KW-1185">Reference proteome</keyword>
<dbReference type="KEGG" id="bsto:C0V70_15740"/>
<sequence length="248" mass="28535">MRNLVIGLVLLFIAQTSFASERAFRIDRFFPVVNGYAVAWGIPGQNLDFEWLDTLTYDQVDEHLDISSVRNFVVDIESNKILTVVGENNEERDEFVVFNVGDTHFGNHYNLSLDKLAIQNLGYDTDAIVLTENYKWSNYVSKILLINRETRDLKTVELKGAETMEVLRKKLRESILPKNLNLFDEASENVTFNETKFLENIGEVNVITLDYSFPKSMDNALEVVATVKMKYENGKVIPYILSVKQKQY</sequence>
<dbReference type="Proteomes" id="UP000235584">
    <property type="component" value="Chromosome"/>
</dbReference>
<organism evidence="1 2">
    <name type="scientific">Bacteriovorax stolpii</name>
    <name type="common">Bdellovibrio stolpii</name>
    <dbReference type="NCBI Taxonomy" id="960"/>
    <lineage>
        <taxon>Bacteria</taxon>
        <taxon>Pseudomonadati</taxon>
        <taxon>Bdellovibrionota</taxon>
        <taxon>Bacteriovoracia</taxon>
        <taxon>Bacteriovoracales</taxon>
        <taxon>Bacteriovoracaceae</taxon>
        <taxon>Bacteriovorax</taxon>
    </lineage>
</organism>
<protein>
    <submittedName>
        <fullName evidence="1">Uncharacterized protein</fullName>
    </submittedName>
</protein>
<dbReference type="AlphaFoldDB" id="A0A2K9NVI2"/>
<evidence type="ECO:0000313" key="1">
    <source>
        <dbReference type="EMBL" id="AUN99529.1"/>
    </source>
</evidence>
<dbReference type="EMBL" id="CP025704">
    <property type="protein sequence ID" value="AUN99529.1"/>
    <property type="molecule type" value="Genomic_DNA"/>
</dbReference>
<gene>
    <name evidence="1" type="ORF">C0V70_15740</name>
</gene>